<reference evidence="4 5" key="1">
    <citation type="submission" date="2020-05" db="EMBL/GenBank/DDBJ databases">
        <title>Ramlibacter rhizophilus sp. nov., isolated from rhizosphere soil of national flower Mugunghwa from South Korea.</title>
        <authorList>
            <person name="Zheng-Fei Y."/>
            <person name="Huan T."/>
        </authorList>
    </citation>
    <scope>NUCLEOTIDE SEQUENCE [LARGE SCALE GENOMIC DNA]</scope>
    <source>
        <strain evidence="4 5">H242</strain>
    </source>
</reference>
<dbReference type="InterPro" id="IPR013767">
    <property type="entry name" value="PAS_fold"/>
</dbReference>
<keyword evidence="1" id="KW-1133">Transmembrane helix</keyword>
<evidence type="ECO:0000259" key="3">
    <source>
        <dbReference type="Pfam" id="PF07695"/>
    </source>
</evidence>
<evidence type="ECO:0000313" key="4">
    <source>
        <dbReference type="EMBL" id="QJW84312.1"/>
    </source>
</evidence>
<dbReference type="Proteomes" id="UP000500826">
    <property type="component" value="Chromosome"/>
</dbReference>
<gene>
    <name evidence="4" type="ORF">HK414_12300</name>
</gene>
<evidence type="ECO:0000256" key="1">
    <source>
        <dbReference type="SAM" id="Phobius"/>
    </source>
</evidence>
<dbReference type="Gene3D" id="3.30.450.20">
    <property type="entry name" value="PAS domain"/>
    <property type="match status" value="1"/>
</dbReference>
<organism evidence="4 5">
    <name type="scientific">Ramlibacter terrae</name>
    <dbReference type="NCBI Taxonomy" id="2732511"/>
    <lineage>
        <taxon>Bacteria</taxon>
        <taxon>Pseudomonadati</taxon>
        <taxon>Pseudomonadota</taxon>
        <taxon>Betaproteobacteria</taxon>
        <taxon>Burkholderiales</taxon>
        <taxon>Comamonadaceae</taxon>
        <taxon>Ramlibacter</taxon>
    </lineage>
</organism>
<dbReference type="InterPro" id="IPR011623">
    <property type="entry name" value="7TMR_DISM_rcpt_extracell_dom1"/>
</dbReference>
<accession>A0ABX6P2M3</accession>
<name>A0ABX6P2M3_9BURK</name>
<feature type="domain" description="PAS fold" evidence="2">
    <location>
        <begin position="209"/>
        <end position="246"/>
    </location>
</feature>
<dbReference type="InterPro" id="IPR035965">
    <property type="entry name" value="PAS-like_dom_sf"/>
</dbReference>
<protein>
    <submittedName>
        <fullName evidence="4">PAS domain-containing protein</fullName>
    </submittedName>
</protein>
<dbReference type="Pfam" id="PF00989">
    <property type="entry name" value="PAS"/>
    <property type="match status" value="1"/>
</dbReference>
<dbReference type="EMBL" id="CP053418">
    <property type="protein sequence ID" value="QJW84312.1"/>
    <property type="molecule type" value="Genomic_DNA"/>
</dbReference>
<feature type="transmembrane region" description="Helical" evidence="1">
    <location>
        <begin position="150"/>
        <end position="169"/>
    </location>
</feature>
<dbReference type="Pfam" id="PF07695">
    <property type="entry name" value="7TMR-DISM_7TM"/>
    <property type="match status" value="1"/>
</dbReference>
<feature type="transmembrane region" description="Helical" evidence="1">
    <location>
        <begin position="28"/>
        <end position="49"/>
    </location>
</feature>
<feature type="transmembrane region" description="Helical" evidence="1">
    <location>
        <begin position="121"/>
        <end position="138"/>
    </location>
</feature>
<keyword evidence="1" id="KW-0472">Membrane</keyword>
<evidence type="ECO:0000313" key="5">
    <source>
        <dbReference type="Proteomes" id="UP000500826"/>
    </source>
</evidence>
<sequence>MLFVAGMATAQAALTGLGYQYLWRGQPWWNSVSPPAGICAAAVFGLLFARSFSGQRLGHAADGPRAARAGGGLDARARLRAGLSLRRVDWIVTVLAPVTVGALVVSGVLALRRGHGGARHYLAAWAVLLVGVLTLFLHNTGVLPSNRFTANALLIGSALEMILLSFALADRINVARRFKEQAQARIAAEHAMVEVLSDSQQRLRTVLQERETILENSIVGICFLTPDGRLRWANRAMKEIFGAGHQPLASMERFYLSREQYRAWAPTWRAPSPAARCTSASCRCSSSTATASGSCCPARP</sequence>
<keyword evidence="5" id="KW-1185">Reference proteome</keyword>
<evidence type="ECO:0000259" key="2">
    <source>
        <dbReference type="Pfam" id="PF00989"/>
    </source>
</evidence>
<feature type="domain" description="7TM-DISM receptor extracellular" evidence="3">
    <location>
        <begin position="2"/>
        <end position="171"/>
    </location>
</feature>
<feature type="transmembrane region" description="Helical" evidence="1">
    <location>
        <begin position="88"/>
        <end position="109"/>
    </location>
</feature>
<dbReference type="SUPFAM" id="SSF55785">
    <property type="entry name" value="PYP-like sensor domain (PAS domain)"/>
    <property type="match status" value="1"/>
</dbReference>
<keyword evidence="1" id="KW-0812">Transmembrane</keyword>
<proteinExistence type="predicted"/>